<evidence type="ECO:0000313" key="3">
    <source>
        <dbReference type="EMBL" id="EHP45146.1"/>
    </source>
</evidence>
<protein>
    <submittedName>
        <fullName evidence="3">RsmD family RNA methyltransferase</fullName>
    </submittedName>
</protein>
<dbReference type="Proteomes" id="UP000004892">
    <property type="component" value="Unassembled WGS sequence"/>
</dbReference>
<dbReference type="GeneID" id="98070509"/>
<dbReference type="AlphaFoldDB" id="H1DL55"/>
<dbReference type="Pfam" id="PF03602">
    <property type="entry name" value="Cons_hypoth95"/>
    <property type="match status" value="1"/>
</dbReference>
<dbReference type="InterPro" id="IPR029063">
    <property type="entry name" value="SAM-dependent_MTases_sf"/>
</dbReference>
<dbReference type="eggNOG" id="COG0742">
    <property type="taxonomic scope" value="Bacteria"/>
</dbReference>
<gene>
    <name evidence="3" type="ORF">HMPREF9449_02991</name>
</gene>
<accession>H1DL55</accession>
<dbReference type="GO" id="GO:0003676">
    <property type="term" value="F:nucleic acid binding"/>
    <property type="evidence" value="ECO:0007669"/>
    <property type="project" value="InterPro"/>
</dbReference>
<keyword evidence="1 3" id="KW-0489">Methyltransferase</keyword>
<evidence type="ECO:0000256" key="1">
    <source>
        <dbReference type="ARBA" id="ARBA00022603"/>
    </source>
</evidence>
<name>H1DL55_9BACT</name>
<dbReference type="InterPro" id="IPR002052">
    <property type="entry name" value="DNA_methylase_N6_adenine_CS"/>
</dbReference>
<dbReference type="SUPFAM" id="SSF53335">
    <property type="entry name" value="S-adenosyl-L-methionine-dependent methyltransferases"/>
    <property type="match status" value="1"/>
</dbReference>
<comment type="caution">
    <text evidence="3">The sequence shown here is derived from an EMBL/GenBank/DDBJ whole genome shotgun (WGS) entry which is preliminary data.</text>
</comment>
<dbReference type="Gene3D" id="3.40.50.150">
    <property type="entry name" value="Vaccinia Virus protein VP39"/>
    <property type="match status" value="1"/>
</dbReference>
<dbReference type="GO" id="GO:0031167">
    <property type="term" value="P:rRNA methylation"/>
    <property type="evidence" value="ECO:0007669"/>
    <property type="project" value="InterPro"/>
</dbReference>
<dbReference type="HOGENOM" id="CLU_075826_0_2_10"/>
<evidence type="ECO:0000256" key="2">
    <source>
        <dbReference type="ARBA" id="ARBA00022679"/>
    </source>
</evidence>
<organism evidence="3 4">
    <name type="scientific">Odoribacter laneus YIT 12061</name>
    <dbReference type="NCBI Taxonomy" id="742817"/>
    <lineage>
        <taxon>Bacteria</taxon>
        <taxon>Pseudomonadati</taxon>
        <taxon>Bacteroidota</taxon>
        <taxon>Bacteroidia</taxon>
        <taxon>Bacteroidales</taxon>
        <taxon>Odoribacteraceae</taxon>
        <taxon>Odoribacter</taxon>
    </lineage>
</organism>
<dbReference type="PROSITE" id="PS00092">
    <property type="entry name" value="N6_MTASE"/>
    <property type="match status" value="1"/>
</dbReference>
<keyword evidence="4" id="KW-1185">Reference proteome</keyword>
<dbReference type="InterPro" id="IPR004398">
    <property type="entry name" value="RNA_MeTrfase_RsmD"/>
</dbReference>
<reference evidence="3 4" key="1">
    <citation type="submission" date="2012-01" db="EMBL/GenBank/DDBJ databases">
        <title>The Genome Sequence of Odoribacter laneus YIT 12061.</title>
        <authorList>
            <consortium name="The Broad Institute Genome Sequencing Platform"/>
            <person name="Earl A."/>
            <person name="Ward D."/>
            <person name="Feldgarden M."/>
            <person name="Gevers D."/>
            <person name="Morotomi M."/>
            <person name="Young S.K."/>
            <person name="Zeng Q."/>
            <person name="Gargeya S."/>
            <person name="Fitzgerald M."/>
            <person name="Haas B."/>
            <person name="Abouelleil A."/>
            <person name="Alvarado L."/>
            <person name="Arachchi H.M."/>
            <person name="Berlin A."/>
            <person name="Chapman S.B."/>
            <person name="Gearin G."/>
            <person name="Goldberg J."/>
            <person name="Griggs A."/>
            <person name="Gujja S."/>
            <person name="Hansen M."/>
            <person name="Heiman D."/>
            <person name="Howarth C."/>
            <person name="Larimer J."/>
            <person name="Lui A."/>
            <person name="MacDonald P.J.P."/>
            <person name="McCowen C."/>
            <person name="Montmayeur A."/>
            <person name="Murphy C."/>
            <person name="Neiman D."/>
            <person name="Pearson M."/>
            <person name="Priest M."/>
            <person name="Roberts A."/>
            <person name="Saif S."/>
            <person name="Shea T."/>
            <person name="Sisk P."/>
            <person name="Stolte C."/>
            <person name="Sykes S."/>
            <person name="Wortman J."/>
            <person name="Nusbaum C."/>
            <person name="Birren B."/>
        </authorList>
    </citation>
    <scope>NUCLEOTIDE SEQUENCE [LARGE SCALE GENOMIC DNA]</scope>
    <source>
        <strain evidence="3 4">YIT 12061</strain>
    </source>
</reference>
<dbReference type="GO" id="GO:0008168">
    <property type="term" value="F:methyltransferase activity"/>
    <property type="evidence" value="ECO:0007669"/>
    <property type="project" value="UniProtKB-KW"/>
</dbReference>
<dbReference type="PANTHER" id="PTHR43542:SF1">
    <property type="entry name" value="METHYLTRANSFERASE"/>
    <property type="match status" value="1"/>
</dbReference>
<dbReference type="STRING" id="742817.HMPREF9449_02991"/>
<dbReference type="PIRSF" id="PIRSF004553">
    <property type="entry name" value="CHP00095"/>
    <property type="match status" value="1"/>
</dbReference>
<dbReference type="EMBL" id="ADMC01000034">
    <property type="protein sequence ID" value="EHP45146.1"/>
    <property type="molecule type" value="Genomic_DNA"/>
</dbReference>
<dbReference type="RefSeq" id="WP_009138134.1">
    <property type="nucleotide sequence ID" value="NZ_JH594598.1"/>
</dbReference>
<dbReference type="CDD" id="cd02440">
    <property type="entry name" value="AdoMet_MTases"/>
    <property type="match status" value="1"/>
</dbReference>
<proteinExistence type="predicted"/>
<sequence>MRIISGSHRGRQIIPDKNFTARPTTDFAKENIFNVLSNYINFEGISVLDLFSGTGSISYEFASRGANEIIAVELNYNHFAFIKRMSKELGFRNLKVYKTDMFMACQKLKGRKFDLIFADPPYNLPSIQQVPLSIFENDLLTENGIAVIEHPASVDYSALPYFYERRKYGSVNFSLFRKKAPGNSCEE</sequence>
<dbReference type="PANTHER" id="PTHR43542">
    <property type="entry name" value="METHYLTRANSFERASE"/>
    <property type="match status" value="1"/>
</dbReference>
<evidence type="ECO:0000313" key="4">
    <source>
        <dbReference type="Proteomes" id="UP000004892"/>
    </source>
</evidence>
<dbReference type="PATRIC" id="fig|742817.3.peg.3200"/>
<keyword evidence="2 3" id="KW-0808">Transferase</keyword>